<dbReference type="EMBL" id="FNDU01000001">
    <property type="protein sequence ID" value="SDH51325.1"/>
    <property type="molecule type" value="Genomic_DNA"/>
</dbReference>
<dbReference type="STRING" id="930129.SAMN05216352_101512"/>
<dbReference type="OrthoDB" id="9792162at2"/>
<dbReference type="InterPro" id="IPR036291">
    <property type="entry name" value="NAD(P)-bd_dom_sf"/>
</dbReference>
<dbReference type="AlphaFoldDB" id="A0A1G8D0P1"/>
<sequence length="336" mass="36055">MKAIILKEIGNPGELYYEETADPFIERGHVLVKLHAAAVNRRDLFIRYGQYPGIKLPSILGADGSGEIVKVGEGVKSALKGQEVVINPTMNWGDHPDYAGPDFSVLGVPIDGTYAQYISIPEENVFHKPEHLNFEEAAAIGLGGVTAFRAAVTRGQIKPGESVIIPGIGGGVATFVLQIAAALGAKVFVTSSSDEKIQKAVDMGAAGGVNYKESINWVKELQEMSGGADLAIDSIGGDVFNDLITLAKPASRIVSFGATKGPVEKLVMPRIFFKQLNIFGSTMGSPKEFQQMLNFWEAHGIHPVIDETFELSDTAEAHKKIDQGVNFGKLVLSIPH</sequence>
<dbReference type="Gene3D" id="3.90.180.10">
    <property type="entry name" value="Medium-chain alcohol dehydrogenases, catalytic domain"/>
    <property type="match status" value="1"/>
</dbReference>
<dbReference type="RefSeq" id="WP_091580420.1">
    <property type="nucleotide sequence ID" value="NZ_FNDU01000001.1"/>
</dbReference>
<dbReference type="InterPro" id="IPR011032">
    <property type="entry name" value="GroES-like_sf"/>
</dbReference>
<dbReference type="PANTHER" id="PTHR45033:SF3">
    <property type="entry name" value="DEHYDROGENASE, PUTATIVE (AFU_ORTHOLOGUE AFUA_2G13270)-RELATED"/>
    <property type="match status" value="1"/>
</dbReference>
<evidence type="ECO:0000313" key="3">
    <source>
        <dbReference type="Proteomes" id="UP000199017"/>
    </source>
</evidence>
<evidence type="ECO:0000259" key="1">
    <source>
        <dbReference type="SMART" id="SM00829"/>
    </source>
</evidence>
<dbReference type="SMART" id="SM00829">
    <property type="entry name" value="PKS_ER"/>
    <property type="match status" value="1"/>
</dbReference>
<reference evidence="2 3" key="1">
    <citation type="submission" date="2016-10" db="EMBL/GenBank/DDBJ databases">
        <authorList>
            <person name="de Groot N.N."/>
        </authorList>
    </citation>
    <scope>NUCLEOTIDE SEQUENCE [LARGE SCALE GENOMIC DNA]</scope>
    <source>
        <strain evidence="3">P4B,CCM 7963,CECT 7998,DSM 25260,IBRC-M 10614,KCTC 13821</strain>
    </source>
</reference>
<dbReference type="InterPro" id="IPR052711">
    <property type="entry name" value="Zinc_ADH-like"/>
</dbReference>
<dbReference type="SUPFAM" id="SSF50129">
    <property type="entry name" value="GroES-like"/>
    <property type="match status" value="1"/>
</dbReference>
<dbReference type="InterPro" id="IPR013149">
    <property type="entry name" value="ADH-like_C"/>
</dbReference>
<dbReference type="PANTHER" id="PTHR45033">
    <property type="match status" value="1"/>
</dbReference>
<dbReference type="SUPFAM" id="SSF51735">
    <property type="entry name" value="NAD(P)-binding Rossmann-fold domains"/>
    <property type="match status" value="1"/>
</dbReference>
<organism evidence="2 3">
    <name type="scientific">Alteribacillus bidgolensis</name>
    <dbReference type="NCBI Taxonomy" id="930129"/>
    <lineage>
        <taxon>Bacteria</taxon>
        <taxon>Bacillati</taxon>
        <taxon>Bacillota</taxon>
        <taxon>Bacilli</taxon>
        <taxon>Bacillales</taxon>
        <taxon>Bacillaceae</taxon>
        <taxon>Alteribacillus</taxon>
    </lineage>
</organism>
<dbReference type="InterPro" id="IPR013154">
    <property type="entry name" value="ADH-like_N"/>
</dbReference>
<accession>A0A1G8D0P1</accession>
<gene>
    <name evidence="2" type="ORF">SAMN05216352_101512</name>
</gene>
<dbReference type="GO" id="GO:0016491">
    <property type="term" value="F:oxidoreductase activity"/>
    <property type="evidence" value="ECO:0007669"/>
    <property type="project" value="InterPro"/>
</dbReference>
<dbReference type="InterPro" id="IPR020843">
    <property type="entry name" value="ER"/>
</dbReference>
<dbReference type="Proteomes" id="UP000199017">
    <property type="component" value="Unassembled WGS sequence"/>
</dbReference>
<dbReference type="Pfam" id="PF08240">
    <property type="entry name" value="ADH_N"/>
    <property type="match status" value="1"/>
</dbReference>
<evidence type="ECO:0000313" key="2">
    <source>
        <dbReference type="EMBL" id="SDH51325.1"/>
    </source>
</evidence>
<protein>
    <submittedName>
        <fullName evidence="2">NADPH:quinone reductase</fullName>
    </submittedName>
</protein>
<proteinExistence type="predicted"/>
<name>A0A1G8D0P1_9BACI</name>
<keyword evidence="3" id="KW-1185">Reference proteome</keyword>
<feature type="domain" description="Enoyl reductase (ER)" evidence="1">
    <location>
        <begin position="10"/>
        <end position="332"/>
    </location>
</feature>
<dbReference type="Pfam" id="PF00107">
    <property type="entry name" value="ADH_zinc_N"/>
    <property type="match status" value="1"/>
</dbReference>